<keyword evidence="3" id="KW-1185">Reference proteome</keyword>
<gene>
    <name evidence="2" type="ORF">GCM10009863_29080</name>
</gene>
<protein>
    <recommendedName>
        <fullName evidence="4">DUF3344 domain-containing protein</fullName>
    </recommendedName>
</protein>
<reference evidence="2 3" key="1">
    <citation type="journal article" date="2019" name="Int. J. Syst. Evol. Microbiol.">
        <title>The Global Catalogue of Microorganisms (GCM) 10K type strain sequencing project: providing services to taxonomists for standard genome sequencing and annotation.</title>
        <authorList>
            <consortium name="The Broad Institute Genomics Platform"/>
            <consortium name="The Broad Institute Genome Sequencing Center for Infectious Disease"/>
            <person name="Wu L."/>
            <person name="Ma J."/>
        </authorList>
    </citation>
    <scope>NUCLEOTIDE SEQUENCE [LARGE SCALE GENOMIC DNA]</scope>
    <source>
        <strain evidence="2 3">JCM 16373</strain>
    </source>
</reference>
<feature type="signal peptide" evidence="1">
    <location>
        <begin position="1"/>
        <end position="30"/>
    </location>
</feature>
<sequence length="362" mass="38481">MGMPMGRARRVALFVLTPMAIVAVPNGAAAAPDSPKVPRIPFAERFQVTQHGGMARAANSAVTCRKAVVKAAAPCTRARAGAGVNGAYEMFYTDIDKDPNTYNSGRARLRLPVGSRVSYARLYWGGNLRVGEQKPPKDNRRVLFAEPGGQYKEVLADTAIGHRTSARSDAFQASADVTRLVRASGSGSYTVAQINIAGGRSAAGAWGGWSLVVAYQNKRAPLRHLALWDGFEDIAPGRSRSVTVRGPRIPAGAGGRLGLIAYDGDRGAGGDALSVGTDRRAPARIADGANPRNDVANSTISTLGRNEGNREPAYGNTLGYDSDVFDIKHTLRSGGIRATLRMSTTKDRFQAGALFLQTDVRR</sequence>
<comment type="caution">
    <text evidence="2">The sequence shown here is derived from an EMBL/GenBank/DDBJ whole genome shotgun (WGS) entry which is preliminary data.</text>
</comment>
<name>A0ABN3Q4Q5_9ACTN</name>
<keyword evidence="1" id="KW-0732">Signal</keyword>
<feature type="chain" id="PRO_5047516115" description="DUF3344 domain-containing protein" evidence="1">
    <location>
        <begin position="31"/>
        <end position="362"/>
    </location>
</feature>
<proteinExistence type="predicted"/>
<evidence type="ECO:0000256" key="1">
    <source>
        <dbReference type="SAM" id="SignalP"/>
    </source>
</evidence>
<dbReference type="EMBL" id="BAAARJ010000008">
    <property type="protein sequence ID" value="GAA2613533.1"/>
    <property type="molecule type" value="Genomic_DNA"/>
</dbReference>
<evidence type="ECO:0000313" key="2">
    <source>
        <dbReference type="EMBL" id="GAA2613533.1"/>
    </source>
</evidence>
<evidence type="ECO:0000313" key="3">
    <source>
        <dbReference type="Proteomes" id="UP001501447"/>
    </source>
</evidence>
<accession>A0ABN3Q4Q5</accession>
<dbReference type="Proteomes" id="UP001501447">
    <property type="component" value="Unassembled WGS sequence"/>
</dbReference>
<evidence type="ECO:0008006" key="4">
    <source>
        <dbReference type="Google" id="ProtNLM"/>
    </source>
</evidence>
<organism evidence="2 3">
    <name type="scientific">Streptomyces axinellae</name>
    <dbReference type="NCBI Taxonomy" id="552788"/>
    <lineage>
        <taxon>Bacteria</taxon>
        <taxon>Bacillati</taxon>
        <taxon>Actinomycetota</taxon>
        <taxon>Actinomycetes</taxon>
        <taxon>Kitasatosporales</taxon>
        <taxon>Streptomycetaceae</taxon>
        <taxon>Streptomyces</taxon>
    </lineage>
</organism>